<accession>A0ACC1WW37</accession>
<keyword evidence="2" id="KW-1185">Reference proteome</keyword>
<organism evidence="1 2">
    <name type="scientific">Melia azedarach</name>
    <name type="common">Chinaberry tree</name>
    <dbReference type="NCBI Taxonomy" id="155640"/>
    <lineage>
        <taxon>Eukaryota</taxon>
        <taxon>Viridiplantae</taxon>
        <taxon>Streptophyta</taxon>
        <taxon>Embryophyta</taxon>
        <taxon>Tracheophyta</taxon>
        <taxon>Spermatophyta</taxon>
        <taxon>Magnoliopsida</taxon>
        <taxon>eudicotyledons</taxon>
        <taxon>Gunneridae</taxon>
        <taxon>Pentapetalae</taxon>
        <taxon>rosids</taxon>
        <taxon>malvids</taxon>
        <taxon>Sapindales</taxon>
        <taxon>Meliaceae</taxon>
        <taxon>Melia</taxon>
    </lineage>
</organism>
<evidence type="ECO:0000313" key="1">
    <source>
        <dbReference type="EMBL" id="KAJ4703139.1"/>
    </source>
</evidence>
<evidence type="ECO:0000313" key="2">
    <source>
        <dbReference type="Proteomes" id="UP001164539"/>
    </source>
</evidence>
<dbReference type="Proteomes" id="UP001164539">
    <property type="component" value="Chromosome 13"/>
</dbReference>
<reference evidence="1 2" key="1">
    <citation type="journal article" date="2023" name="Science">
        <title>Complex scaffold remodeling in plant triterpene biosynthesis.</title>
        <authorList>
            <person name="De La Pena R."/>
            <person name="Hodgson H."/>
            <person name="Liu J.C."/>
            <person name="Stephenson M.J."/>
            <person name="Martin A.C."/>
            <person name="Owen C."/>
            <person name="Harkess A."/>
            <person name="Leebens-Mack J."/>
            <person name="Jimenez L.E."/>
            <person name="Osbourn A."/>
            <person name="Sattely E.S."/>
        </authorList>
    </citation>
    <scope>NUCLEOTIDE SEQUENCE [LARGE SCALE GENOMIC DNA]</scope>
    <source>
        <strain evidence="2">cv. JPN11</strain>
        <tissue evidence="1">Leaf</tissue>
    </source>
</reference>
<gene>
    <name evidence="1" type="ORF">OWV82_023077</name>
</gene>
<sequence>MSTANRFSTVTTSPQLSPQQHQQQQHSYQNLRLPTTPNPNQSQGVLYPVSSSGRGFIPKPIHPNNNSSADLTVTVANHGRYSPQPNQLPLYHHPRPHLDASLSNHHVAHHQHQIFRPCINQQQQHHHHPQVAPSIRGIPVSTGHLKVASTPSSVSDNGHKHLREKRDETIAIVRDRKVRISDGASLYALCRTWLRNGSPEESQPQYGDGVKTLPRPLPVPVADTNVVKEMEDGDDDDDENDEDENVDHLSAEDLLRRHVHRAKKVRARLRDERTKQIGRYKTRLSLLLPPMGEQSWNDGTAGN</sequence>
<comment type="caution">
    <text evidence="1">The sequence shown here is derived from an EMBL/GenBank/DDBJ whole genome shotgun (WGS) entry which is preliminary data.</text>
</comment>
<name>A0ACC1WW37_MELAZ</name>
<protein>
    <submittedName>
        <fullName evidence="1">Proline-rich family protein</fullName>
    </submittedName>
</protein>
<dbReference type="EMBL" id="CM051406">
    <property type="protein sequence ID" value="KAJ4703139.1"/>
    <property type="molecule type" value="Genomic_DNA"/>
</dbReference>
<proteinExistence type="predicted"/>